<dbReference type="SUPFAM" id="SSF53448">
    <property type="entry name" value="Nucleotide-diphospho-sugar transferases"/>
    <property type="match status" value="1"/>
</dbReference>
<accession>A0A4R2JP33</accession>
<dbReference type="EMBL" id="SLWS01000002">
    <property type="protein sequence ID" value="TCO61903.1"/>
    <property type="molecule type" value="Genomic_DNA"/>
</dbReference>
<evidence type="ECO:0000313" key="3">
    <source>
        <dbReference type="Proteomes" id="UP000295680"/>
    </source>
</evidence>
<organism evidence="2 3">
    <name type="scientific">Actinocrispum wychmicini</name>
    <dbReference type="NCBI Taxonomy" id="1213861"/>
    <lineage>
        <taxon>Bacteria</taxon>
        <taxon>Bacillati</taxon>
        <taxon>Actinomycetota</taxon>
        <taxon>Actinomycetes</taxon>
        <taxon>Pseudonocardiales</taxon>
        <taxon>Pseudonocardiaceae</taxon>
        <taxon>Actinocrispum</taxon>
    </lineage>
</organism>
<proteinExistence type="predicted"/>
<keyword evidence="2" id="KW-0808">Transferase</keyword>
<dbReference type="OrthoDB" id="9801810at2"/>
<name>A0A4R2JP33_9PSEU</name>
<feature type="domain" description="Nucleotidyl transferase" evidence="1">
    <location>
        <begin position="9"/>
        <end position="229"/>
    </location>
</feature>
<evidence type="ECO:0000313" key="2">
    <source>
        <dbReference type="EMBL" id="TCO61903.1"/>
    </source>
</evidence>
<dbReference type="PANTHER" id="PTHR22572">
    <property type="entry name" value="SUGAR-1-PHOSPHATE GUANYL TRANSFERASE"/>
    <property type="match status" value="1"/>
</dbReference>
<dbReference type="Pfam" id="PF00483">
    <property type="entry name" value="NTP_transferase"/>
    <property type="match status" value="1"/>
</dbReference>
<dbReference type="Proteomes" id="UP000295680">
    <property type="component" value="Unassembled WGS sequence"/>
</dbReference>
<dbReference type="InterPro" id="IPR005835">
    <property type="entry name" value="NTP_transferase_dom"/>
</dbReference>
<dbReference type="InterPro" id="IPR029044">
    <property type="entry name" value="Nucleotide-diphossugar_trans"/>
</dbReference>
<gene>
    <name evidence="2" type="ORF">EV192_10240</name>
</gene>
<evidence type="ECO:0000259" key="1">
    <source>
        <dbReference type="Pfam" id="PF00483"/>
    </source>
</evidence>
<protein>
    <submittedName>
        <fullName evidence="2">Nucleotidyltransferase-like protein</fullName>
    </submittedName>
</protein>
<sequence length="257" mass="28193">MTSLSPAHAILLAGGRGTRLHPYTLTSPKPLISMDRWTILEIIIRQLRSFGVTRVTLCVSHLAEMIMDQCGDGSRFGVTADYCVDMDPRGTAGPLASVVDWTEPAVVMNADILTRMNFADLYAHHTAGSAVLTVAAHVQDLDIDYGLVHVVNGHVVDVVEKPRMELNVSAGIYVASPEVRDHIPADQEFGMNELMQQLLLAGRTVSAYRFSEDWYDIGTPQRLADARRSFAAKPSAFLRESVSSDRMPATKLSADRP</sequence>
<dbReference type="InterPro" id="IPR050486">
    <property type="entry name" value="Mannose-1P_guanyltransferase"/>
</dbReference>
<dbReference type="GO" id="GO:0016740">
    <property type="term" value="F:transferase activity"/>
    <property type="evidence" value="ECO:0007669"/>
    <property type="project" value="UniProtKB-KW"/>
</dbReference>
<keyword evidence="3" id="KW-1185">Reference proteome</keyword>
<comment type="caution">
    <text evidence="2">The sequence shown here is derived from an EMBL/GenBank/DDBJ whole genome shotgun (WGS) entry which is preliminary data.</text>
</comment>
<reference evidence="2 3" key="1">
    <citation type="submission" date="2019-03" db="EMBL/GenBank/DDBJ databases">
        <title>Genomic Encyclopedia of Type Strains, Phase IV (KMG-IV): sequencing the most valuable type-strain genomes for metagenomic binning, comparative biology and taxonomic classification.</title>
        <authorList>
            <person name="Goeker M."/>
        </authorList>
    </citation>
    <scope>NUCLEOTIDE SEQUENCE [LARGE SCALE GENOMIC DNA]</scope>
    <source>
        <strain evidence="2 3">DSM 45934</strain>
    </source>
</reference>
<dbReference type="RefSeq" id="WP_132113291.1">
    <property type="nucleotide sequence ID" value="NZ_SLWS01000002.1"/>
</dbReference>
<dbReference type="AlphaFoldDB" id="A0A4R2JP33"/>
<dbReference type="Gene3D" id="3.90.550.10">
    <property type="entry name" value="Spore Coat Polysaccharide Biosynthesis Protein SpsA, Chain A"/>
    <property type="match status" value="1"/>
</dbReference>